<dbReference type="AlphaFoldDB" id="A0A7J5Z9Q5"/>
<evidence type="ECO:0000313" key="1">
    <source>
        <dbReference type="EMBL" id="KAF3857078.1"/>
    </source>
</evidence>
<dbReference type="OrthoDB" id="10064600at2759"/>
<proteinExistence type="predicted"/>
<sequence length="88" mass="9594">MEAECEPVPVGDEEEDEGVDEAMLWSFQEALERQTLQIGASACGPQRPSVDVAPEEADRCVKTRLRRNEAPLPDTCCPGATLVHVLIS</sequence>
<protein>
    <submittedName>
        <fullName evidence="1">Uncharacterized protein</fullName>
    </submittedName>
</protein>
<accession>A0A7J5Z9Q5</accession>
<evidence type="ECO:0000313" key="2">
    <source>
        <dbReference type="Proteomes" id="UP000518266"/>
    </source>
</evidence>
<keyword evidence="2" id="KW-1185">Reference proteome</keyword>
<comment type="caution">
    <text evidence="1">The sequence shown here is derived from an EMBL/GenBank/DDBJ whole genome shotgun (WGS) entry which is preliminary data.</text>
</comment>
<dbReference type="Proteomes" id="UP000518266">
    <property type="component" value="Unassembled WGS sequence"/>
</dbReference>
<organism evidence="1 2">
    <name type="scientific">Dissostichus mawsoni</name>
    <name type="common">Antarctic cod</name>
    <dbReference type="NCBI Taxonomy" id="36200"/>
    <lineage>
        <taxon>Eukaryota</taxon>
        <taxon>Metazoa</taxon>
        <taxon>Chordata</taxon>
        <taxon>Craniata</taxon>
        <taxon>Vertebrata</taxon>
        <taxon>Euteleostomi</taxon>
        <taxon>Actinopterygii</taxon>
        <taxon>Neopterygii</taxon>
        <taxon>Teleostei</taxon>
        <taxon>Neoteleostei</taxon>
        <taxon>Acanthomorphata</taxon>
        <taxon>Eupercaria</taxon>
        <taxon>Perciformes</taxon>
        <taxon>Notothenioidei</taxon>
        <taxon>Nototheniidae</taxon>
        <taxon>Dissostichus</taxon>
    </lineage>
</organism>
<gene>
    <name evidence="1" type="ORF">F7725_008937</name>
</gene>
<reference evidence="1 2" key="1">
    <citation type="submission" date="2020-03" db="EMBL/GenBank/DDBJ databases">
        <title>Dissostichus mawsoni Genome sequencing and assembly.</title>
        <authorList>
            <person name="Park H."/>
        </authorList>
    </citation>
    <scope>NUCLEOTIDE SEQUENCE [LARGE SCALE GENOMIC DNA]</scope>
    <source>
        <strain evidence="1">DM0001</strain>
        <tissue evidence="1">Muscle</tissue>
    </source>
</reference>
<name>A0A7J5Z9Q5_DISMA</name>
<dbReference type="EMBL" id="JAAKFY010000005">
    <property type="protein sequence ID" value="KAF3857078.1"/>
    <property type="molecule type" value="Genomic_DNA"/>
</dbReference>